<keyword evidence="3" id="KW-1185">Reference proteome</keyword>
<comment type="caution">
    <text evidence="2">The sequence shown here is derived from an EMBL/GenBank/DDBJ whole genome shotgun (WGS) entry which is preliminary data.</text>
</comment>
<gene>
    <name evidence="2" type="ORF">ICL16_26040</name>
</gene>
<dbReference type="RefSeq" id="WP_190833810.1">
    <property type="nucleotide sequence ID" value="NZ_CAWPPI010000080.1"/>
</dbReference>
<feature type="region of interest" description="Disordered" evidence="1">
    <location>
        <begin position="39"/>
        <end position="63"/>
    </location>
</feature>
<protein>
    <submittedName>
        <fullName evidence="2">Uncharacterized protein</fullName>
    </submittedName>
</protein>
<accession>A0A8J7C919</accession>
<reference evidence="2" key="1">
    <citation type="submission" date="2020-09" db="EMBL/GenBank/DDBJ databases">
        <title>Iningainema tapete sp. nov. (Scytonemataceae, Cyanobacteria) from greenhouses in central Florida (USA) produces two types of nodularin with biosynthetic potential for microcystin-LR and anabaenopeptins.</title>
        <authorList>
            <person name="Berthold D.E."/>
            <person name="Lefler F.W."/>
            <person name="Huang I.-S."/>
            <person name="Abdulla H."/>
            <person name="Zimba P.V."/>
            <person name="Laughinghouse H.D. IV."/>
        </authorList>
    </citation>
    <scope>NUCLEOTIDE SEQUENCE</scope>
    <source>
        <strain evidence="2">BLCCT55</strain>
    </source>
</reference>
<dbReference type="AlphaFoldDB" id="A0A8J7C919"/>
<dbReference type="EMBL" id="JACXAE010000080">
    <property type="protein sequence ID" value="MBD2775426.1"/>
    <property type="molecule type" value="Genomic_DNA"/>
</dbReference>
<evidence type="ECO:0000256" key="1">
    <source>
        <dbReference type="SAM" id="MobiDB-lite"/>
    </source>
</evidence>
<dbReference type="Proteomes" id="UP000629098">
    <property type="component" value="Unassembled WGS sequence"/>
</dbReference>
<evidence type="ECO:0000313" key="3">
    <source>
        <dbReference type="Proteomes" id="UP000629098"/>
    </source>
</evidence>
<name>A0A8J7C919_9CYAN</name>
<proteinExistence type="predicted"/>
<sequence length="63" mass="7529">MWEDEIVEELHRIREEHAKAFNYDIRAICADWRKRQEQSGRHFVSLTPPAKPANNPAQRTEQK</sequence>
<evidence type="ECO:0000313" key="2">
    <source>
        <dbReference type="EMBL" id="MBD2775426.1"/>
    </source>
</evidence>
<organism evidence="2 3">
    <name type="scientific">Iningainema tapete BLCC-T55</name>
    <dbReference type="NCBI Taxonomy" id="2748662"/>
    <lineage>
        <taxon>Bacteria</taxon>
        <taxon>Bacillati</taxon>
        <taxon>Cyanobacteriota</taxon>
        <taxon>Cyanophyceae</taxon>
        <taxon>Nostocales</taxon>
        <taxon>Scytonemataceae</taxon>
        <taxon>Iningainema tapete</taxon>
    </lineage>
</organism>